<comment type="caution">
    <text evidence="11">The sequence shown here is derived from an EMBL/GenBank/DDBJ whole genome shotgun (WGS) entry which is preliminary data.</text>
</comment>
<feature type="transmembrane region" description="Helical" evidence="10">
    <location>
        <begin position="119"/>
        <end position="140"/>
    </location>
</feature>
<accession>A0ABD1E9A7</accession>
<dbReference type="GO" id="GO:0006633">
    <property type="term" value="P:fatty acid biosynthetic process"/>
    <property type="evidence" value="ECO:0007669"/>
    <property type="project" value="UniProtKB-KW"/>
</dbReference>
<feature type="transmembrane region" description="Helical" evidence="10">
    <location>
        <begin position="75"/>
        <end position="99"/>
    </location>
</feature>
<dbReference type="Pfam" id="PF01151">
    <property type="entry name" value="ELO"/>
    <property type="match status" value="1"/>
</dbReference>
<evidence type="ECO:0000256" key="6">
    <source>
        <dbReference type="ARBA" id="ARBA00022989"/>
    </source>
</evidence>
<evidence type="ECO:0000256" key="10">
    <source>
        <dbReference type="RuleBase" id="RU361115"/>
    </source>
</evidence>
<reference evidence="11 12" key="1">
    <citation type="submission" date="2024-05" db="EMBL/GenBank/DDBJ databases">
        <title>Genetic variation in Jamaican populations of the coffee berry borer (Hypothenemus hampei).</title>
        <authorList>
            <person name="Errbii M."/>
            <person name="Myrie A."/>
        </authorList>
    </citation>
    <scope>NUCLEOTIDE SEQUENCE [LARGE SCALE GENOMIC DNA]</scope>
    <source>
        <strain evidence="11">JA-Hopewell-2020-01-JO</strain>
        <tissue evidence="11">Whole body</tissue>
    </source>
</reference>
<dbReference type="GO" id="GO:0009922">
    <property type="term" value="F:fatty acid elongase activity"/>
    <property type="evidence" value="ECO:0007669"/>
    <property type="project" value="UniProtKB-EC"/>
</dbReference>
<name>A0ABD1E9A7_HYPHA</name>
<keyword evidence="8 10" id="KW-0472">Membrane</keyword>
<keyword evidence="3 10" id="KW-0808">Transferase</keyword>
<keyword evidence="9 10" id="KW-0275">Fatty acid biosynthesis</keyword>
<comment type="catalytic activity">
    <reaction evidence="10">
        <text>a very-long-chain acyl-CoA + malonyl-CoA + H(+) = a very-long-chain 3-oxoacyl-CoA + CO2 + CoA</text>
        <dbReference type="Rhea" id="RHEA:32727"/>
        <dbReference type="ChEBI" id="CHEBI:15378"/>
        <dbReference type="ChEBI" id="CHEBI:16526"/>
        <dbReference type="ChEBI" id="CHEBI:57287"/>
        <dbReference type="ChEBI" id="CHEBI:57384"/>
        <dbReference type="ChEBI" id="CHEBI:90725"/>
        <dbReference type="ChEBI" id="CHEBI:90736"/>
        <dbReference type="EC" id="2.3.1.199"/>
    </reaction>
</comment>
<dbReference type="Proteomes" id="UP001566132">
    <property type="component" value="Unassembled WGS sequence"/>
</dbReference>
<keyword evidence="7 10" id="KW-0443">Lipid metabolism</keyword>
<dbReference type="EMBL" id="JBDJPC010000009">
    <property type="protein sequence ID" value="KAL1490975.1"/>
    <property type="molecule type" value="Genomic_DNA"/>
</dbReference>
<sequence>MGDAVGTFSENTTLSKSMWDVLFVDLADPRTSSWFLMDNPLPVIGILIIYLYSVKVMIPNYMATRKPYNLKTTIMIYNIFQVIFNIILFREAWLMWIRYNWFCQDFDRSNSPRAMRDTVAAYLYFLNKISDLTDTFFFTLRKKNNQVTFLHIYHHSLMPMIGWIMVKYVPGGHITFVGLLNTFVHVILYGYYFLAGLGPEMQKYLWWKKYLTKLQLLQFLLVILHNLLLFFGDCGFPKWTLFLILPNTVLFYYLFNDFYNKNYIKPKHDVQNKKK</sequence>
<evidence type="ECO:0000256" key="1">
    <source>
        <dbReference type="ARBA" id="ARBA00004141"/>
    </source>
</evidence>
<feature type="transmembrane region" description="Helical" evidence="10">
    <location>
        <begin position="238"/>
        <end position="255"/>
    </location>
</feature>
<evidence type="ECO:0000256" key="9">
    <source>
        <dbReference type="ARBA" id="ARBA00023160"/>
    </source>
</evidence>
<dbReference type="AlphaFoldDB" id="A0ABD1E9A7"/>
<keyword evidence="2 10" id="KW-0444">Lipid biosynthesis</keyword>
<feature type="transmembrane region" description="Helical" evidence="10">
    <location>
        <begin position="41"/>
        <end position="63"/>
    </location>
</feature>
<evidence type="ECO:0000313" key="11">
    <source>
        <dbReference type="EMBL" id="KAL1490975.1"/>
    </source>
</evidence>
<feature type="transmembrane region" description="Helical" evidence="10">
    <location>
        <begin position="214"/>
        <end position="232"/>
    </location>
</feature>
<dbReference type="PANTHER" id="PTHR11157">
    <property type="entry name" value="FATTY ACID ACYL TRANSFERASE-RELATED"/>
    <property type="match status" value="1"/>
</dbReference>
<gene>
    <name evidence="11" type="ORF">ABEB36_011642</name>
</gene>
<keyword evidence="12" id="KW-1185">Reference proteome</keyword>
<protein>
    <recommendedName>
        <fullName evidence="10">Elongation of very long chain fatty acids protein</fullName>
        <ecNumber evidence="10">2.3.1.199</ecNumber>
    </recommendedName>
    <alternativeName>
        <fullName evidence="10">Very-long-chain 3-oxoacyl-CoA synthase</fullName>
    </alternativeName>
</protein>
<feature type="transmembrane region" description="Helical" evidence="10">
    <location>
        <begin position="172"/>
        <end position="194"/>
    </location>
</feature>
<keyword evidence="6 10" id="KW-1133">Transmembrane helix</keyword>
<evidence type="ECO:0000256" key="7">
    <source>
        <dbReference type="ARBA" id="ARBA00023098"/>
    </source>
</evidence>
<evidence type="ECO:0000256" key="4">
    <source>
        <dbReference type="ARBA" id="ARBA00022692"/>
    </source>
</evidence>
<proteinExistence type="inferred from homology"/>
<keyword evidence="4 10" id="KW-0812">Transmembrane</keyword>
<dbReference type="InterPro" id="IPR002076">
    <property type="entry name" value="ELO_fam"/>
</dbReference>
<organism evidence="11 12">
    <name type="scientific">Hypothenemus hampei</name>
    <name type="common">Coffee berry borer</name>
    <dbReference type="NCBI Taxonomy" id="57062"/>
    <lineage>
        <taxon>Eukaryota</taxon>
        <taxon>Metazoa</taxon>
        <taxon>Ecdysozoa</taxon>
        <taxon>Arthropoda</taxon>
        <taxon>Hexapoda</taxon>
        <taxon>Insecta</taxon>
        <taxon>Pterygota</taxon>
        <taxon>Neoptera</taxon>
        <taxon>Endopterygota</taxon>
        <taxon>Coleoptera</taxon>
        <taxon>Polyphaga</taxon>
        <taxon>Cucujiformia</taxon>
        <taxon>Curculionidae</taxon>
        <taxon>Scolytinae</taxon>
        <taxon>Hypothenemus</taxon>
    </lineage>
</organism>
<feature type="transmembrane region" description="Helical" evidence="10">
    <location>
        <begin position="147"/>
        <end position="166"/>
    </location>
</feature>
<evidence type="ECO:0000256" key="3">
    <source>
        <dbReference type="ARBA" id="ARBA00022679"/>
    </source>
</evidence>
<evidence type="ECO:0000256" key="5">
    <source>
        <dbReference type="ARBA" id="ARBA00022832"/>
    </source>
</evidence>
<keyword evidence="5 10" id="KW-0276">Fatty acid metabolism</keyword>
<dbReference type="PANTHER" id="PTHR11157:SF69">
    <property type="entry name" value="ELONGATION OF VERY LONG CHAIN FATTY ACIDS PROTEIN 7"/>
    <property type="match status" value="1"/>
</dbReference>
<evidence type="ECO:0000256" key="2">
    <source>
        <dbReference type="ARBA" id="ARBA00022516"/>
    </source>
</evidence>
<evidence type="ECO:0000256" key="8">
    <source>
        <dbReference type="ARBA" id="ARBA00023136"/>
    </source>
</evidence>
<evidence type="ECO:0000313" key="12">
    <source>
        <dbReference type="Proteomes" id="UP001566132"/>
    </source>
</evidence>
<dbReference type="EC" id="2.3.1.199" evidence="10"/>
<dbReference type="GO" id="GO:0016020">
    <property type="term" value="C:membrane"/>
    <property type="evidence" value="ECO:0007669"/>
    <property type="project" value="UniProtKB-SubCell"/>
</dbReference>
<comment type="subcellular location">
    <subcellularLocation>
        <location evidence="1">Membrane</location>
        <topology evidence="1">Multi-pass membrane protein</topology>
    </subcellularLocation>
</comment>
<comment type="similarity">
    <text evidence="10">Belongs to the ELO family.</text>
</comment>